<dbReference type="InterPro" id="IPR007627">
    <property type="entry name" value="RNA_pol_sigma70_r2"/>
</dbReference>
<keyword evidence="3" id="KW-0731">Sigma factor</keyword>
<evidence type="ECO:0000313" key="9">
    <source>
        <dbReference type="Proteomes" id="UP000184012"/>
    </source>
</evidence>
<evidence type="ECO:0000259" key="6">
    <source>
        <dbReference type="Pfam" id="PF04542"/>
    </source>
</evidence>
<evidence type="ECO:0000256" key="5">
    <source>
        <dbReference type="SAM" id="MobiDB-lite"/>
    </source>
</evidence>
<feature type="region of interest" description="Disordered" evidence="5">
    <location>
        <begin position="418"/>
        <end position="438"/>
    </location>
</feature>
<reference evidence="8 9" key="1">
    <citation type="submission" date="2016-11" db="EMBL/GenBank/DDBJ databases">
        <authorList>
            <person name="Varghese N."/>
            <person name="Submissions S."/>
        </authorList>
    </citation>
    <scope>NUCLEOTIDE SEQUENCE [LARGE SCALE GENOMIC DNA]</scope>
    <source>
        <strain evidence="8 9">FD</strain>
    </source>
</reference>
<dbReference type="NCBIfam" id="TIGR02937">
    <property type="entry name" value="sigma70-ECF"/>
    <property type="match status" value="1"/>
</dbReference>
<protein>
    <submittedName>
        <fullName evidence="8">RNA polymerase sigma-70 factor, ECF subfamily</fullName>
    </submittedName>
</protein>
<dbReference type="PANTHER" id="PTHR43133:SF63">
    <property type="entry name" value="RNA POLYMERASE SIGMA FACTOR FECI-RELATED"/>
    <property type="match status" value="1"/>
</dbReference>
<dbReference type="Pfam" id="PF04542">
    <property type="entry name" value="Sigma70_r2"/>
    <property type="match status" value="1"/>
</dbReference>
<organism evidence="8 9">
    <name type="scientific">Eubacterium callanderi</name>
    <dbReference type="NCBI Taxonomy" id="53442"/>
    <lineage>
        <taxon>Bacteria</taxon>
        <taxon>Bacillati</taxon>
        <taxon>Bacillota</taxon>
        <taxon>Clostridia</taxon>
        <taxon>Eubacteriales</taxon>
        <taxon>Eubacteriaceae</taxon>
        <taxon>Eubacterium</taxon>
    </lineage>
</organism>
<feature type="domain" description="RNA polymerase sigma-70 region 2" evidence="6">
    <location>
        <begin position="51"/>
        <end position="113"/>
    </location>
</feature>
<dbReference type="SUPFAM" id="SSF88946">
    <property type="entry name" value="Sigma2 domain of RNA polymerase sigma factors"/>
    <property type="match status" value="1"/>
</dbReference>
<evidence type="ECO:0000256" key="3">
    <source>
        <dbReference type="ARBA" id="ARBA00023082"/>
    </source>
</evidence>
<dbReference type="InterPro" id="IPR014284">
    <property type="entry name" value="RNA_pol_sigma-70_dom"/>
</dbReference>
<sequence length="438" mass="47644">MPVLKKFSVLDRMLGLAYPIIMNKMSPKLKKKIESLLVAYGKGDWSAFEEVYRLAYNFQFLQACQFLGDACMAEDVVQETFLRLYKNPGKIANIRYPYAYLKQITYNLCIDKISAPVNTNECRADEELLCFIEDERPDASPESHAILTAASDELNAALQTLPPDERTIFILRFVDELKINEIVLATGLSKSTVKRKIQTAREHMKNILHPRWMPGFLLTGTLASLVQNGFTDFAMDTARADRILYALMEHGSELAGQGSAAGISAHAVSSISANSRLSAFFSSLSSSTLVTATCTVVVTGAVLIAPSAIHQSIVTADDTAEAHEPEPYTLAEESPEAASAPADTQIPELVSYECIDGTIVLTLKDDLSGVDYAAITASSDNGSVPPVNISEAENQVTFEISNTPLTVNICDKAGNSGSMVIEPNPAFDKDLPTEDNPE</sequence>
<keyword evidence="2" id="KW-0805">Transcription regulation</keyword>
<feature type="domain" description="RNA polymerase sigma factor 70 region 4 type 2" evidence="7">
    <location>
        <begin position="152"/>
        <end position="204"/>
    </location>
</feature>
<dbReference type="GO" id="GO:0006352">
    <property type="term" value="P:DNA-templated transcription initiation"/>
    <property type="evidence" value="ECO:0007669"/>
    <property type="project" value="InterPro"/>
</dbReference>
<evidence type="ECO:0000313" key="8">
    <source>
        <dbReference type="EMBL" id="SHL73383.1"/>
    </source>
</evidence>
<accession>A0AB74F075</accession>
<dbReference type="InterPro" id="IPR013324">
    <property type="entry name" value="RNA_pol_sigma_r3/r4-like"/>
</dbReference>
<dbReference type="AlphaFoldDB" id="A0AB74F075"/>
<evidence type="ECO:0000256" key="4">
    <source>
        <dbReference type="ARBA" id="ARBA00023163"/>
    </source>
</evidence>
<dbReference type="Gene3D" id="1.10.10.10">
    <property type="entry name" value="Winged helix-like DNA-binding domain superfamily/Winged helix DNA-binding domain"/>
    <property type="match status" value="1"/>
</dbReference>
<dbReference type="SUPFAM" id="SSF88659">
    <property type="entry name" value="Sigma3 and sigma4 domains of RNA polymerase sigma factors"/>
    <property type="match status" value="1"/>
</dbReference>
<dbReference type="PANTHER" id="PTHR43133">
    <property type="entry name" value="RNA POLYMERASE ECF-TYPE SIGMA FACTO"/>
    <property type="match status" value="1"/>
</dbReference>
<dbReference type="InterPro" id="IPR013325">
    <property type="entry name" value="RNA_pol_sigma_r2"/>
</dbReference>
<dbReference type="GO" id="GO:0003677">
    <property type="term" value="F:DNA binding"/>
    <property type="evidence" value="ECO:0007669"/>
    <property type="project" value="InterPro"/>
</dbReference>
<keyword evidence="4" id="KW-0804">Transcription</keyword>
<dbReference type="CDD" id="cd06171">
    <property type="entry name" value="Sigma70_r4"/>
    <property type="match status" value="1"/>
</dbReference>
<comment type="similarity">
    <text evidence="1">Belongs to the sigma-70 factor family. ECF subfamily.</text>
</comment>
<dbReference type="EMBL" id="FRBP01000007">
    <property type="protein sequence ID" value="SHL73383.1"/>
    <property type="molecule type" value="Genomic_DNA"/>
</dbReference>
<gene>
    <name evidence="8" type="ORF">SAMN04515649_107120</name>
</gene>
<dbReference type="Pfam" id="PF08281">
    <property type="entry name" value="Sigma70_r4_2"/>
    <property type="match status" value="1"/>
</dbReference>
<dbReference type="Gene3D" id="1.10.1740.10">
    <property type="match status" value="1"/>
</dbReference>
<dbReference type="Proteomes" id="UP000184012">
    <property type="component" value="Unassembled WGS sequence"/>
</dbReference>
<dbReference type="InterPro" id="IPR039425">
    <property type="entry name" value="RNA_pol_sigma-70-like"/>
</dbReference>
<proteinExistence type="inferred from homology"/>
<evidence type="ECO:0000256" key="1">
    <source>
        <dbReference type="ARBA" id="ARBA00010641"/>
    </source>
</evidence>
<dbReference type="InterPro" id="IPR036388">
    <property type="entry name" value="WH-like_DNA-bd_sf"/>
</dbReference>
<evidence type="ECO:0000259" key="7">
    <source>
        <dbReference type="Pfam" id="PF08281"/>
    </source>
</evidence>
<comment type="caution">
    <text evidence="8">The sequence shown here is derived from an EMBL/GenBank/DDBJ whole genome shotgun (WGS) entry which is preliminary data.</text>
</comment>
<name>A0AB74F075_9FIRM</name>
<evidence type="ECO:0000256" key="2">
    <source>
        <dbReference type="ARBA" id="ARBA00023015"/>
    </source>
</evidence>
<dbReference type="InterPro" id="IPR013249">
    <property type="entry name" value="RNA_pol_sigma70_r4_t2"/>
</dbReference>
<dbReference type="GO" id="GO:0016987">
    <property type="term" value="F:sigma factor activity"/>
    <property type="evidence" value="ECO:0007669"/>
    <property type="project" value="UniProtKB-KW"/>
</dbReference>